<dbReference type="Gene3D" id="3.90.79.10">
    <property type="entry name" value="Nucleoside Triphosphate Pyrophosphohydrolase"/>
    <property type="match status" value="1"/>
</dbReference>
<dbReference type="PROSITE" id="PS00893">
    <property type="entry name" value="NUDIX_BOX"/>
    <property type="match status" value="1"/>
</dbReference>
<dbReference type="InterPro" id="IPR000086">
    <property type="entry name" value="NUDIX_hydrolase_dom"/>
</dbReference>
<comment type="catalytic activity">
    <reaction evidence="9">
        <text>a 5'-end NAD(+)-phospho-ribonucleoside in mRNA + H2O = a 5'-end phospho-adenosine-phospho-ribonucleoside in mRNA + beta-nicotinamide D-ribonucleotide + 2 H(+)</text>
        <dbReference type="Rhea" id="RHEA:60876"/>
        <dbReference type="Rhea" id="RHEA-COMP:15698"/>
        <dbReference type="Rhea" id="RHEA-COMP:15719"/>
        <dbReference type="ChEBI" id="CHEBI:14649"/>
        <dbReference type="ChEBI" id="CHEBI:15377"/>
        <dbReference type="ChEBI" id="CHEBI:15378"/>
        <dbReference type="ChEBI" id="CHEBI:144029"/>
        <dbReference type="ChEBI" id="CHEBI:144051"/>
    </reaction>
    <physiologicalReaction direction="left-to-right" evidence="9">
        <dbReference type="Rhea" id="RHEA:60877"/>
    </physiologicalReaction>
</comment>
<feature type="domain" description="Nudix hydrolase" evidence="10">
    <location>
        <begin position="1"/>
        <end position="101"/>
    </location>
</feature>
<dbReference type="EMBL" id="CAJOBJ010045362">
    <property type="protein sequence ID" value="CAF4347329.1"/>
    <property type="molecule type" value="Genomic_DNA"/>
</dbReference>
<dbReference type="AlphaFoldDB" id="A0A8S2U7M5"/>
<dbReference type="GO" id="GO:0005829">
    <property type="term" value="C:cytosol"/>
    <property type="evidence" value="ECO:0007669"/>
    <property type="project" value="TreeGrafter"/>
</dbReference>
<sequence>VAITLVIHSDKEHVLLGRKPSFPPSMYTCLAGFIEPGESISEACSREVWEESGVVVNTNQIHYFDSQPWPFLGGQLMIGCYAYATDETITLHDSELEDCRW</sequence>
<dbReference type="EMBL" id="CAJOBH010021359">
    <property type="protein sequence ID" value="CAF4223507.1"/>
    <property type="molecule type" value="Genomic_DNA"/>
</dbReference>
<keyword evidence="6" id="KW-0378">Hydrolase</keyword>
<dbReference type="GO" id="GO:0035529">
    <property type="term" value="F:NADH pyrophosphatase activity"/>
    <property type="evidence" value="ECO:0007669"/>
    <property type="project" value="TreeGrafter"/>
</dbReference>
<dbReference type="PROSITE" id="PS51462">
    <property type="entry name" value="NUDIX"/>
    <property type="match status" value="1"/>
</dbReference>
<keyword evidence="5" id="KW-0479">Metal-binding</keyword>
<dbReference type="CDD" id="cd03429">
    <property type="entry name" value="NUDIX_NADH_pyrophosphatase_Nudt13"/>
    <property type="match status" value="1"/>
</dbReference>
<dbReference type="Proteomes" id="UP000676336">
    <property type="component" value="Unassembled WGS sequence"/>
</dbReference>
<dbReference type="InterPro" id="IPR049734">
    <property type="entry name" value="NudC-like_C"/>
</dbReference>
<dbReference type="Proteomes" id="UP000681720">
    <property type="component" value="Unassembled WGS sequence"/>
</dbReference>
<comment type="similarity">
    <text evidence="3">Belongs to the Nudix hydrolase family. NudC subfamily.</text>
</comment>
<dbReference type="GO" id="GO:0019677">
    <property type="term" value="P:NAD+ catabolic process"/>
    <property type="evidence" value="ECO:0007669"/>
    <property type="project" value="TreeGrafter"/>
</dbReference>
<evidence type="ECO:0000256" key="3">
    <source>
        <dbReference type="ARBA" id="ARBA00009595"/>
    </source>
</evidence>
<dbReference type="Proteomes" id="UP000681967">
    <property type="component" value="Unassembled WGS sequence"/>
</dbReference>
<dbReference type="EMBL" id="CAJOBI010041758">
    <property type="protein sequence ID" value="CAF4327751.1"/>
    <property type="molecule type" value="Genomic_DNA"/>
</dbReference>
<comment type="cofactor">
    <cofactor evidence="1">
        <name>Mg(2+)</name>
        <dbReference type="ChEBI" id="CHEBI:18420"/>
    </cofactor>
</comment>
<dbReference type="GO" id="GO:0005777">
    <property type="term" value="C:peroxisome"/>
    <property type="evidence" value="ECO:0007669"/>
    <property type="project" value="TreeGrafter"/>
</dbReference>
<feature type="non-terminal residue" evidence="12">
    <location>
        <position position="101"/>
    </location>
</feature>
<evidence type="ECO:0000313" key="12">
    <source>
        <dbReference type="EMBL" id="CAF4327751.1"/>
    </source>
</evidence>
<evidence type="ECO:0000256" key="4">
    <source>
        <dbReference type="ARBA" id="ARBA00012381"/>
    </source>
</evidence>
<dbReference type="InterPro" id="IPR020084">
    <property type="entry name" value="NUDIX_hydrolase_CS"/>
</dbReference>
<dbReference type="GO" id="GO:0046872">
    <property type="term" value="F:metal ion binding"/>
    <property type="evidence" value="ECO:0007669"/>
    <property type="project" value="UniProtKB-KW"/>
</dbReference>
<comment type="cofactor">
    <cofactor evidence="2">
        <name>Zn(2+)</name>
        <dbReference type="ChEBI" id="CHEBI:29105"/>
    </cofactor>
</comment>
<evidence type="ECO:0000313" key="11">
    <source>
        <dbReference type="EMBL" id="CAF4223507.1"/>
    </source>
</evidence>
<keyword evidence="7" id="KW-0460">Magnesium</keyword>
<evidence type="ECO:0000256" key="8">
    <source>
        <dbReference type="ARBA" id="ARBA00023027"/>
    </source>
</evidence>
<evidence type="ECO:0000256" key="5">
    <source>
        <dbReference type="ARBA" id="ARBA00022723"/>
    </source>
</evidence>
<keyword evidence="8" id="KW-0520">NAD</keyword>
<dbReference type="SUPFAM" id="SSF55811">
    <property type="entry name" value="Nudix"/>
    <property type="match status" value="1"/>
</dbReference>
<evidence type="ECO:0000313" key="14">
    <source>
        <dbReference type="Proteomes" id="UP000676336"/>
    </source>
</evidence>
<dbReference type="GO" id="GO:0006742">
    <property type="term" value="P:NADP+ catabolic process"/>
    <property type="evidence" value="ECO:0007669"/>
    <property type="project" value="TreeGrafter"/>
</dbReference>
<dbReference type="Pfam" id="PF00293">
    <property type="entry name" value="NUDIX"/>
    <property type="match status" value="1"/>
</dbReference>
<dbReference type="PANTHER" id="PTHR42904:SF6">
    <property type="entry name" value="NAD-CAPPED RNA HYDROLASE NUDT12"/>
    <property type="match status" value="1"/>
</dbReference>
<evidence type="ECO:0000256" key="6">
    <source>
        <dbReference type="ARBA" id="ARBA00022801"/>
    </source>
</evidence>
<dbReference type="EC" id="3.6.1.22" evidence="4"/>
<dbReference type="InterPro" id="IPR050241">
    <property type="entry name" value="NAD-cap_RNA_hydrolase_NudC"/>
</dbReference>
<evidence type="ECO:0000259" key="10">
    <source>
        <dbReference type="PROSITE" id="PS51462"/>
    </source>
</evidence>
<reference evidence="12" key="1">
    <citation type="submission" date="2021-02" db="EMBL/GenBank/DDBJ databases">
        <authorList>
            <person name="Nowell W R."/>
        </authorList>
    </citation>
    <scope>NUCLEOTIDE SEQUENCE</scope>
</reference>
<gene>
    <name evidence="11" type="ORF">BYL167_LOCUS24482</name>
    <name evidence="13" type="ORF">GIL414_LOCUS27817</name>
    <name evidence="12" type="ORF">SMN809_LOCUS27238</name>
</gene>
<organism evidence="12 14">
    <name type="scientific">Rotaria magnacalcarata</name>
    <dbReference type="NCBI Taxonomy" id="392030"/>
    <lineage>
        <taxon>Eukaryota</taxon>
        <taxon>Metazoa</taxon>
        <taxon>Spiralia</taxon>
        <taxon>Gnathifera</taxon>
        <taxon>Rotifera</taxon>
        <taxon>Eurotatoria</taxon>
        <taxon>Bdelloidea</taxon>
        <taxon>Philodinida</taxon>
        <taxon>Philodinidae</taxon>
        <taxon>Rotaria</taxon>
    </lineage>
</organism>
<accession>A0A8S2U7M5</accession>
<protein>
    <recommendedName>
        <fullName evidence="4">NAD(+) diphosphatase</fullName>
        <ecNumber evidence="4">3.6.1.22</ecNumber>
    </recommendedName>
</protein>
<evidence type="ECO:0000256" key="7">
    <source>
        <dbReference type="ARBA" id="ARBA00022842"/>
    </source>
</evidence>
<evidence type="ECO:0000313" key="13">
    <source>
        <dbReference type="EMBL" id="CAF4347329.1"/>
    </source>
</evidence>
<comment type="caution">
    <text evidence="12">The sequence shown here is derived from an EMBL/GenBank/DDBJ whole genome shotgun (WGS) entry which is preliminary data.</text>
</comment>
<feature type="non-terminal residue" evidence="12">
    <location>
        <position position="1"/>
    </location>
</feature>
<name>A0A8S2U7M5_9BILA</name>
<dbReference type="PANTHER" id="PTHR42904">
    <property type="entry name" value="NUDIX HYDROLASE, NUDC SUBFAMILY"/>
    <property type="match status" value="1"/>
</dbReference>
<evidence type="ECO:0000256" key="2">
    <source>
        <dbReference type="ARBA" id="ARBA00001947"/>
    </source>
</evidence>
<evidence type="ECO:0000256" key="1">
    <source>
        <dbReference type="ARBA" id="ARBA00001946"/>
    </source>
</evidence>
<proteinExistence type="inferred from homology"/>
<dbReference type="InterPro" id="IPR015797">
    <property type="entry name" value="NUDIX_hydrolase-like_dom_sf"/>
</dbReference>
<evidence type="ECO:0000256" key="9">
    <source>
        <dbReference type="ARBA" id="ARBA00023679"/>
    </source>
</evidence>